<dbReference type="InterPro" id="IPR027417">
    <property type="entry name" value="P-loop_NTPase"/>
</dbReference>
<evidence type="ECO:0000313" key="1">
    <source>
        <dbReference type="EMBL" id="GAA4191432.1"/>
    </source>
</evidence>
<gene>
    <name evidence="1" type="ORF">GCM10022288_22220</name>
</gene>
<dbReference type="SUPFAM" id="SSF53795">
    <property type="entry name" value="PEP carboxykinase-like"/>
    <property type="match status" value="1"/>
</dbReference>
<reference evidence="2" key="1">
    <citation type="journal article" date="2019" name="Int. J. Syst. Evol. Microbiol.">
        <title>The Global Catalogue of Microorganisms (GCM) 10K type strain sequencing project: providing services to taxonomists for standard genome sequencing and annotation.</title>
        <authorList>
            <consortium name="The Broad Institute Genomics Platform"/>
            <consortium name="The Broad Institute Genome Sequencing Center for Infectious Disease"/>
            <person name="Wu L."/>
            <person name="Ma J."/>
        </authorList>
    </citation>
    <scope>NUCLEOTIDE SEQUENCE [LARGE SCALE GENOMIC DNA]</scope>
    <source>
        <strain evidence="2">JCM 17593</strain>
    </source>
</reference>
<keyword evidence="2" id="KW-1185">Reference proteome</keyword>
<dbReference type="RefSeq" id="WP_344776843.1">
    <property type="nucleotide sequence ID" value="NZ_BAABBX010000015.1"/>
</dbReference>
<dbReference type="EMBL" id="BAABBX010000015">
    <property type="protein sequence ID" value="GAA4191432.1"/>
    <property type="molecule type" value="Genomic_DNA"/>
</dbReference>
<protein>
    <recommendedName>
        <fullName evidence="3">HPr kinase/phosphorylase C-terminal domain-containing protein</fullName>
    </recommendedName>
</protein>
<organism evidence="1 2">
    <name type="scientific">Gryllotalpicola kribbensis</name>
    <dbReference type="NCBI Taxonomy" id="993084"/>
    <lineage>
        <taxon>Bacteria</taxon>
        <taxon>Bacillati</taxon>
        <taxon>Actinomycetota</taxon>
        <taxon>Actinomycetes</taxon>
        <taxon>Micrococcales</taxon>
        <taxon>Microbacteriaceae</taxon>
        <taxon>Gryllotalpicola</taxon>
    </lineage>
</organism>
<comment type="caution">
    <text evidence="1">The sequence shown here is derived from an EMBL/GenBank/DDBJ whole genome shotgun (WGS) entry which is preliminary data.</text>
</comment>
<evidence type="ECO:0008006" key="3">
    <source>
        <dbReference type="Google" id="ProtNLM"/>
    </source>
</evidence>
<proteinExistence type="predicted"/>
<name>A0ABP8AW04_9MICO</name>
<accession>A0ABP8AW04</accession>
<dbReference type="Proteomes" id="UP001500213">
    <property type="component" value="Unassembled WGS sequence"/>
</dbReference>
<dbReference type="Gene3D" id="3.40.50.300">
    <property type="entry name" value="P-loop containing nucleotide triphosphate hydrolases"/>
    <property type="match status" value="1"/>
</dbReference>
<sequence>MTWRTTIYGLSVQADRALHAAPTELWTHAADVSLTHEQHEVPSHGPGDGVITMHYAPGGEDLYYCEQRADGTYLLVFVDACEFEVSEDLTQAVVRRHRGATPGIESVLTLGGFLAWQLYQRGHLVLHASAVEVGGGAIAFTGNSGMGKSTMATLMCAAGARMLADDVLRIDSVDAQPVARRGSSELRLRKGADTLAAAFDGASPDRRQSADDRQVLRPADQAGDRLPLRALFIPLPTRDSDEIRIDRISPVDAVFLLLRFPRLLGWQDERVRTAQFALMSAVAASVPLSLIHVPWGPPFSAGIAPAIRAELELERQGRRLQLGVPA</sequence>
<evidence type="ECO:0000313" key="2">
    <source>
        <dbReference type="Proteomes" id="UP001500213"/>
    </source>
</evidence>